<reference evidence="3" key="1">
    <citation type="journal article" date="2008" name="J. Bacteriol.">
        <title>Genome sequence of the fish pathogen Renibacterium salmoninarum suggests reductive evolution away from an environmental Arthrobacter ancestor.</title>
        <authorList>
            <person name="Wiens G.D."/>
            <person name="Rockey D.D."/>
            <person name="Wu Z."/>
            <person name="Chang J."/>
            <person name="Levy R."/>
            <person name="Crane S."/>
            <person name="Chen D.S."/>
            <person name="Capri G.R."/>
            <person name="Burnett J.R."/>
            <person name="Sudheesh P.S."/>
            <person name="Schipma M.J."/>
            <person name="Burd H."/>
            <person name="Bhattacharyya A."/>
            <person name="Rhodes L.D."/>
            <person name="Kaul R."/>
            <person name="Strom M.S."/>
        </authorList>
    </citation>
    <scope>NUCLEOTIDE SEQUENCE [LARGE SCALE GENOMIC DNA]</scope>
    <source>
        <strain evidence="3">ATCC 33209 / DSM 20767 / JCM 11484 / NBRC 15589 / NCIMB 2235</strain>
    </source>
</reference>
<dbReference type="EMBL" id="CP000910">
    <property type="protein sequence ID" value="ABY22072.1"/>
    <property type="molecule type" value="Genomic_DNA"/>
</dbReference>
<evidence type="ECO:0000256" key="1">
    <source>
        <dbReference type="SAM" id="MobiDB-lite"/>
    </source>
</evidence>
<evidence type="ECO:0000313" key="2">
    <source>
        <dbReference type="EMBL" id="ABY22072.1"/>
    </source>
</evidence>
<evidence type="ECO:0000313" key="3">
    <source>
        <dbReference type="Proteomes" id="UP000002007"/>
    </source>
</evidence>
<name>A9WMC2_RENSM</name>
<gene>
    <name evidence="2" type="ordered locus">RSal33209_0316</name>
</gene>
<keyword evidence="2" id="KW-0547">Nucleotide-binding</keyword>
<proteinExistence type="predicted"/>
<dbReference type="AlphaFoldDB" id="A9WMC2"/>
<dbReference type="eggNOG" id="COG3845">
    <property type="taxonomic scope" value="Bacteria"/>
</dbReference>
<dbReference type="InterPro" id="IPR027417">
    <property type="entry name" value="P-loop_NTPase"/>
</dbReference>
<feature type="region of interest" description="Disordered" evidence="1">
    <location>
        <begin position="64"/>
        <end position="85"/>
    </location>
</feature>
<dbReference type="Proteomes" id="UP000002007">
    <property type="component" value="Chromosome"/>
</dbReference>
<dbReference type="HOGENOM" id="CLU_2510331_0_0_11"/>
<keyword evidence="2" id="KW-0067">ATP-binding</keyword>
<dbReference type="KEGG" id="rsa:RSal33209_0316"/>
<sequence>MHKRVIAERDHGTPVMIVSTELDEVVELADRIAVLYRGKLIGIVPANTPRDVLGLMMAGVSAEEAQQQATETSDAHHANGGEADV</sequence>
<dbReference type="SUPFAM" id="SSF52540">
    <property type="entry name" value="P-loop containing nucleoside triphosphate hydrolases"/>
    <property type="match status" value="1"/>
</dbReference>
<protein>
    <submittedName>
        <fullName evidence="2">Nucleoside transport ATP-binding protein</fullName>
    </submittedName>
</protein>
<organism evidence="2 3">
    <name type="scientific">Renibacterium salmoninarum (strain ATCC 33209 / DSM 20767 / JCM 11484 / NBRC 15589 / NCIMB 2235)</name>
    <dbReference type="NCBI Taxonomy" id="288705"/>
    <lineage>
        <taxon>Bacteria</taxon>
        <taxon>Bacillati</taxon>
        <taxon>Actinomycetota</taxon>
        <taxon>Actinomycetes</taxon>
        <taxon>Micrococcales</taxon>
        <taxon>Micrococcaceae</taxon>
        <taxon>Renibacterium</taxon>
    </lineage>
</organism>
<keyword evidence="3" id="KW-1185">Reference proteome</keyword>
<accession>A9WMC2</accession>
<dbReference type="STRING" id="288705.RSal33209_0316"/>
<dbReference type="GO" id="GO:0005524">
    <property type="term" value="F:ATP binding"/>
    <property type="evidence" value="ECO:0007669"/>
    <property type="project" value="UniProtKB-KW"/>
</dbReference>